<dbReference type="RefSeq" id="WP_183859659.1">
    <property type="nucleotide sequence ID" value="NZ_JACHFH010000006.1"/>
</dbReference>
<feature type="signal peptide" evidence="2">
    <location>
        <begin position="1"/>
        <end position="23"/>
    </location>
</feature>
<feature type="region of interest" description="Disordered" evidence="1">
    <location>
        <begin position="200"/>
        <end position="224"/>
    </location>
</feature>
<evidence type="ECO:0000313" key="4">
    <source>
        <dbReference type="Proteomes" id="UP000559117"/>
    </source>
</evidence>
<reference evidence="3 4" key="1">
    <citation type="submission" date="2020-08" db="EMBL/GenBank/DDBJ databases">
        <title>Genomic Encyclopedia of Type Strains, Phase IV (KMG-IV): sequencing the most valuable type-strain genomes for metagenomic binning, comparative biology and taxonomic classification.</title>
        <authorList>
            <person name="Goeker M."/>
        </authorList>
    </citation>
    <scope>NUCLEOTIDE SEQUENCE [LARGE SCALE GENOMIC DNA]</scope>
    <source>
        <strain evidence="3 4">DSM 24661</strain>
    </source>
</reference>
<name>A0A840URV5_9FIRM</name>
<dbReference type="Proteomes" id="UP000559117">
    <property type="component" value="Unassembled WGS sequence"/>
</dbReference>
<accession>A0A840URV5</accession>
<protein>
    <recommendedName>
        <fullName evidence="5">DUF3857 domain-containing protein</fullName>
    </recommendedName>
</protein>
<proteinExistence type="predicted"/>
<evidence type="ECO:0008006" key="5">
    <source>
        <dbReference type="Google" id="ProtNLM"/>
    </source>
</evidence>
<feature type="chain" id="PRO_5032958656" description="DUF3857 domain-containing protein" evidence="2">
    <location>
        <begin position="24"/>
        <end position="224"/>
    </location>
</feature>
<evidence type="ECO:0000256" key="2">
    <source>
        <dbReference type="SAM" id="SignalP"/>
    </source>
</evidence>
<gene>
    <name evidence="3" type="ORF">HNR32_000691</name>
</gene>
<keyword evidence="4" id="KW-1185">Reference proteome</keyword>
<feature type="compositionally biased region" description="Basic residues" evidence="1">
    <location>
        <begin position="202"/>
        <end position="216"/>
    </location>
</feature>
<keyword evidence="2" id="KW-0732">Signal</keyword>
<evidence type="ECO:0000313" key="3">
    <source>
        <dbReference type="EMBL" id="MBB5335564.1"/>
    </source>
</evidence>
<dbReference type="EMBL" id="JACHFH010000006">
    <property type="protein sequence ID" value="MBB5335564.1"/>
    <property type="molecule type" value="Genomic_DNA"/>
</dbReference>
<sequence length="224" mass="25466">MKKYLSAAVFLCVLVFNLANVSAEGLVWQADDAYLGDIAKINLEKVVIHEGVKADINELRAQSVIQEGTSKLQNIFLTAASMETDLKIKTTIKWWDAKTTVVPGHYETKTRYEDVYEPGHYDRNGNWTPGRTISRPRDYQEWVPESSYTTHSLGVDYEAYDSYGNKVFSVSYDKSSDYKDNYDLLRTSAKDFFGKLSDAKRNDKRKGPSMKAKVKKIMAAEDSK</sequence>
<organism evidence="3 4">
    <name type="scientific">Pectinatus brassicae</name>
    <dbReference type="NCBI Taxonomy" id="862415"/>
    <lineage>
        <taxon>Bacteria</taxon>
        <taxon>Bacillati</taxon>
        <taxon>Bacillota</taxon>
        <taxon>Negativicutes</taxon>
        <taxon>Selenomonadales</taxon>
        <taxon>Selenomonadaceae</taxon>
        <taxon>Pectinatus</taxon>
    </lineage>
</organism>
<dbReference type="AlphaFoldDB" id="A0A840URV5"/>
<comment type="caution">
    <text evidence="3">The sequence shown here is derived from an EMBL/GenBank/DDBJ whole genome shotgun (WGS) entry which is preliminary data.</text>
</comment>
<evidence type="ECO:0000256" key="1">
    <source>
        <dbReference type="SAM" id="MobiDB-lite"/>
    </source>
</evidence>